<feature type="region of interest" description="Disordered" evidence="1">
    <location>
        <begin position="1"/>
        <end position="42"/>
    </location>
</feature>
<evidence type="ECO:0000256" key="1">
    <source>
        <dbReference type="SAM" id="MobiDB-lite"/>
    </source>
</evidence>
<evidence type="ECO:0000313" key="2">
    <source>
        <dbReference type="EMBL" id="KAJ7426468.1"/>
    </source>
</evidence>
<name>A0ABQ9DQN9_9PASS</name>
<organism evidence="2 3">
    <name type="scientific">Willisornis vidua</name>
    <name type="common">Xingu scale-backed antbird</name>
    <dbReference type="NCBI Taxonomy" id="1566151"/>
    <lineage>
        <taxon>Eukaryota</taxon>
        <taxon>Metazoa</taxon>
        <taxon>Chordata</taxon>
        <taxon>Craniata</taxon>
        <taxon>Vertebrata</taxon>
        <taxon>Euteleostomi</taxon>
        <taxon>Archelosauria</taxon>
        <taxon>Archosauria</taxon>
        <taxon>Dinosauria</taxon>
        <taxon>Saurischia</taxon>
        <taxon>Theropoda</taxon>
        <taxon>Coelurosauria</taxon>
        <taxon>Aves</taxon>
        <taxon>Neognathae</taxon>
        <taxon>Neoaves</taxon>
        <taxon>Telluraves</taxon>
        <taxon>Australaves</taxon>
        <taxon>Passeriformes</taxon>
        <taxon>Thamnophilidae</taxon>
        <taxon>Willisornis</taxon>
    </lineage>
</organism>
<dbReference type="Proteomes" id="UP001145742">
    <property type="component" value="Unassembled WGS sequence"/>
</dbReference>
<proteinExistence type="predicted"/>
<dbReference type="EMBL" id="WHWB01032219">
    <property type="protein sequence ID" value="KAJ7426468.1"/>
    <property type="molecule type" value="Genomic_DNA"/>
</dbReference>
<keyword evidence="3" id="KW-1185">Reference proteome</keyword>
<protein>
    <submittedName>
        <fullName evidence="2">Uncharacterized protein</fullName>
    </submittedName>
</protein>
<accession>A0ABQ9DQN9</accession>
<evidence type="ECO:0000313" key="3">
    <source>
        <dbReference type="Proteomes" id="UP001145742"/>
    </source>
</evidence>
<feature type="region of interest" description="Disordered" evidence="1">
    <location>
        <begin position="73"/>
        <end position="95"/>
    </location>
</feature>
<gene>
    <name evidence="2" type="ORF">WISP_16717</name>
</gene>
<comment type="caution">
    <text evidence="2">The sequence shown here is derived from an EMBL/GenBank/DDBJ whole genome shotgun (WGS) entry which is preliminary data.</text>
</comment>
<feature type="compositionally biased region" description="Basic and acidic residues" evidence="1">
    <location>
        <begin position="1"/>
        <end position="11"/>
    </location>
</feature>
<sequence length="169" mass="18531">MKGENASEKWAELVNSHSTHGDENSTNTSDAAEAASESVRNGPRVWHWNFHAQTKDSAGDARGLMKVLCKEEEKQKNIPKCPEHQPDKGGIHSEADYADPVRTIMCCTRTGETAGPKHTLEAETSCLPSAQSSCLTLDPHGQPHLGYFLRKSPGKDRNGIHLFKDLAKV</sequence>
<reference evidence="2" key="1">
    <citation type="submission" date="2019-10" db="EMBL/GenBank/DDBJ databases">
        <authorList>
            <person name="Soares A.E.R."/>
            <person name="Aleixo A."/>
            <person name="Schneider P."/>
            <person name="Miyaki C.Y."/>
            <person name="Schneider M.P."/>
            <person name="Mello C."/>
            <person name="Vasconcelos A.T.R."/>
        </authorList>
    </citation>
    <scope>NUCLEOTIDE SEQUENCE</scope>
    <source>
        <tissue evidence="2">Muscle</tissue>
    </source>
</reference>